<dbReference type="EMBL" id="CP077077">
    <property type="protein sequence ID" value="QXH58438.1"/>
    <property type="molecule type" value="Genomic_DNA"/>
</dbReference>
<dbReference type="InterPro" id="IPR012673">
    <property type="entry name" value="T3SS_SynN"/>
</dbReference>
<dbReference type="NCBIfam" id="TIGR02503">
    <property type="entry name" value="type_III_SycN"/>
    <property type="match status" value="1"/>
</dbReference>
<gene>
    <name evidence="1" type="primary">sycN</name>
    <name evidence="1" type="ORF">KSS90_09640</name>
</gene>
<keyword evidence="2" id="KW-1185">Reference proteome</keyword>
<accession>A0ABX8NR00</accession>
<name>A0ABX8NR00_9PSED</name>
<evidence type="ECO:0000313" key="1">
    <source>
        <dbReference type="EMBL" id="QXH58438.1"/>
    </source>
</evidence>
<protein>
    <submittedName>
        <fullName evidence="1">Type III secretion chaperone SycN</fullName>
    </submittedName>
</protein>
<reference evidence="1 2" key="1">
    <citation type="journal article" date="2021" name="Microorganisms">
        <title>The Ever-Expanding Pseudomonas Genus: Description of 43 New Species and Partition of the Pseudomonas putida Group.</title>
        <authorList>
            <person name="Girard L."/>
            <person name="Lood C."/>
            <person name="Hofte M."/>
            <person name="Vandamme P."/>
            <person name="Rokni-Zadeh H."/>
            <person name="van Noort V."/>
            <person name="Lavigne R."/>
            <person name="De Mot R."/>
        </authorList>
    </citation>
    <scope>NUCLEOTIDE SEQUENCE [LARGE SCALE GENOMIC DNA]</scope>
    <source>
        <strain evidence="1 2">COW77</strain>
    </source>
</reference>
<evidence type="ECO:0000313" key="2">
    <source>
        <dbReference type="Proteomes" id="UP000824010"/>
    </source>
</evidence>
<organism evidence="1 2">
    <name type="scientific">Pseudomonas maumuensis</name>
    <dbReference type="NCBI Taxonomy" id="2842354"/>
    <lineage>
        <taxon>Bacteria</taxon>
        <taxon>Pseudomonadati</taxon>
        <taxon>Pseudomonadota</taxon>
        <taxon>Gammaproteobacteria</taxon>
        <taxon>Pseudomonadales</taxon>
        <taxon>Pseudomonadaceae</taxon>
        <taxon>Pseudomonas</taxon>
    </lineage>
</organism>
<sequence>MSMDECTLAVRRFCGDLGMPPVDLQEPVVRFELADASVLQLERQAGRVTLWLSFPVHAAMLERVMLEALRQVHEHQTGSFSLRCGLLADERLVLFMDFDERGLTEHTLHEAYRLLSGVHAEVLAA</sequence>
<proteinExistence type="predicted"/>
<dbReference type="Pfam" id="PF21665">
    <property type="entry name" value="Type_III_SycN"/>
    <property type="match status" value="1"/>
</dbReference>
<dbReference type="RefSeq" id="WP_217869168.1">
    <property type="nucleotide sequence ID" value="NZ_CP077077.1"/>
</dbReference>
<dbReference type="Proteomes" id="UP000824010">
    <property type="component" value="Chromosome"/>
</dbReference>